<dbReference type="InterPro" id="IPR000620">
    <property type="entry name" value="EamA_dom"/>
</dbReference>
<dbReference type="InterPro" id="IPR037185">
    <property type="entry name" value="EmrE-like"/>
</dbReference>
<sequence>MAVSESSVGQYVNASFQDSILYGRALGTTTPLQRRVQKAINKPEDESSNLWILAGIIGGFCFGFGNLLIVKASHFGFYTRELILLGGFLQALVFLIGRTIQVKWTTGNYWNWEKSGFRDPDTGEFRYIAVFAVLLDATIKVSAGYLVIISFKYALYAGVNQGAITTIFALSSIYVAIISWFLFDEKLNKFHILGMLLLLSCTVMIVISKTEHKEFVSVYGHQVQELSTLWPVGFAIMTTIIYSFRTIYIKVFVKKLKFNSFDYITQSYMLSGLVFMPFTIKDMFYYNFDMEIITLGVSSGVLNGIATFLLFYSTSHGFTGPAYALKNIEPIVQAIFGSLFLGAFLNTNQIIAIVFGILGSLTITVGPYLFPDKEAVAKRAKEERVMRKVKKRYSTSRFKYFK</sequence>
<proteinExistence type="predicted"/>
<evidence type="ECO:0000313" key="4">
    <source>
        <dbReference type="Proteomes" id="UP001295684"/>
    </source>
</evidence>
<dbReference type="Proteomes" id="UP001295684">
    <property type="component" value="Unassembled WGS sequence"/>
</dbReference>
<dbReference type="EMBL" id="CAMPGE010012064">
    <property type="protein sequence ID" value="CAI2370850.1"/>
    <property type="molecule type" value="Genomic_DNA"/>
</dbReference>
<feature type="transmembrane region" description="Helical" evidence="1">
    <location>
        <begin position="127"/>
        <end position="151"/>
    </location>
</feature>
<name>A0AAD1UPR7_EUPCR</name>
<dbReference type="AlphaFoldDB" id="A0AAD1UPR7"/>
<evidence type="ECO:0000313" key="3">
    <source>
        <dbReference type="EMBL" id="CAI2370850.1"/>
    </source>
</evidence>
<organism evidence="3 4">
    <name type="scientific">Euplotes crassus</name>
    <dbReference type="NCBI Taxonomy" id="5936"/>
    <lineage>
        <taxon>Eukaryota</taxon>
        <taxon>Sar</taxon>
        <taxon>Alveolata</taxon>
        <taxon>Ciliophora</taxon>
        <taxon>Intramacronucleata</taxon>
        <taxon>Spirotrichea</taxon>
        <taxon>Hypotrichia</taxon>
        <taxon>Euplotida</taxon>
        <taxon>Euplotidae</taxon>
        <taxon>Moneuplotes</taxon>
    </lineage>
</organism>
<accession>A0AAD1UPR7</accession>
<feature type="domain" description="EamA" evidence="2">
    <location>
        <begin position="231"/>
        <end position="364"/>
    </location>
</feature>
<feature type="transmembrane region" description="Helical" evidence="1">
    <location>
        <begin position="350"/>
        <end position="370"/>
    </location>
</feature>
<evidence type="ECO:0000259" key="2">
    <source>
        <dbReference type="Pfam" id="PF00892"/>
    </source>
</evidence>
<dbReference type="Pfam" id="PF00892">
    <property type="entry name" value="EamA"/>
    <property type="match status" value="1"/>
</dbReference>
<feature type="transmembrane region" description="Helical" evidence="1">
    <location>
        <begin position="292"/>
        <end position="312"/>
    </location>
</feature>
<feature type="transmembrane region" description="Helical" evidence="1">
    <location>
        <begin position="50"/>
        <end position="70"/>
    </location>
</feature>
<keyword evidence="4" id="KW-1185">Reference proteome</keyword>
<feature type="transmembrane region" description="Helical" evidence="1">
    <location>
        <begin position="228"/>
        <end position="248"/>
    </location>
</feature>
<reference evidence="3" key="1">
    <citation type="submission" date="2023-07" db="EMBL/GenBank/DDBJ databases">
        <authorList>
            <consortium name="AG Swart"/>
            <person name="Singh M."/>
            <person name="Singh A."/>
            <person name="Seah K."/>
            <person name="Emmerich C."/>
        </authorList>
    </citation>
    <scope>NUCLEOTIDE SEQUENCE</scope>
    <source>
        <strain evidence="3">DP1</strain>
    </source>
</reference>
<gene>
    <name evidence="3" type="ORF">ECRASSUSDP1_LOCUS12169</name>
</gene>
<keyword evidence="1" id="KW-1133">Transmembrane helix</keyword>
<comment type="caution">
    <text evidence="3">The sequence shown here is derived from an EMBL/GenBank/DDBJ whole genome shotgun (WGS) entry which is preliminary data.</text>
</comment>
<keyword evidence="1" id="KW-0812">Transmembrane</keyword>
<protein>
    <recommendedName>
        <fullName evidence="2">EamA domain-containing protein</fullName>
    </recommendedName>
</protein>
<feature type="transmembrane region" description="Helical" evidence="1">
    <location>
        <begin position="163"/>
        <end position="183"/>
    </location>
</feature>
<dbReference type="SUPFAM" id="SSF103481">
    <property type="entry name" value="Multidrug resistance efflux transporter EmrE"/>
    <property type="match status" value="2"/>
</dbReference>
<feature type="transmembrane region" description="Helical" evidence="1">
    <location>
        <begin position="82"/>
        <end position="100"/>
    </location>
</feature>
<feature type="transmembrane region" description="Helical" evidence="1">
    <location>
        <begin position="190"/>
        <end position="208"/>
    </location>
</feature>
<evidence type="ECO:0000256" key="1">
    <source>
        <dbReference type="SAM" id="Phobius"/>
    </source>
</evidence>
<dbReference type="GO" id="GO:0016020">
    <property type="term" value="C:membrane"/>
    <property type="evidence" value="ECO:0007669"/>
    <property type="project" value="InterPro"/>
</dbReference>
<keyword evidence="1" id="KW-0472">Membrane</keyword>